<dbReference type="AlphaFoldDB" id="A0A031JB75"/>
<feature type="binding site" evidence="14">
    <location>
        <position position="35"/>
    </location>
    <ligand>
        <name>D-ribulose 5-phosphate</name>
        <dbReference type="ChEBI" id="CHEBI:58121"/>
    </ligand>
</feature>
<comment type="catalytic activity">
    <reaction evidence="1 14">
        <text>D-ribulose 5-phosphate = (2S)-2-hydroxy-3-oxobutyl phosphate + formate + H(+)</text>
        <dbReference type="Rhea" id="RHEA:18457"/>
        <dbReference type="ChEBI" id="CHEBI:15378"/>
        <dbReference type="ChEBI" id="CHEBI:15740"/>
        <dbReference type="ChEBI" id="CHEBI:58121"/>
        <dbReference type="ChEBI" id="CHEBI:58830"/>
        <dbReference type="EC" id="4.1.99.12"/>
    </reaction>
</comment>
<evidence type="ECO:0000313" key="18">
    <source>
        <dbReference type="Proteomes" id="UP000024329"/>
    </source>
</evidence>
<keyword evidence="13 14" id="KW-0456">Lyase</keyword>
<keyword evidence="17" id="KW-0378">Hydrolase</keyword>
<reference evidence="17 18" key="1">
    <citation type="submission" date="2014-03" db="EMBL/GenBank/DDBJ databases">
        <title>Whole genome sequence of Novosphingobium resinovorum KF1.</title>
        <authorList>
            <person name="Gan H.M."/>
            <person name="Gan H.Y."/>
            <person name="Chew T.H."/>
            <person name="Savka M.A."/>
        </authorList>
    </citation>
    <scope>NUCLEOTIDE SEQUENCE [LARGE SCALE GENOMIC DNA]</scope>
    <source>
        <strain evidence="17 18">KF1</strain>
    </source>
</reference>
<dbReference type="GO" id="GO:0030145">
    <property type="term" value="F:manganese ion binding"/>
    <property type="evidence" value="ECO:0007669"/>
    <property type="project" value="UniProtKB-UniRule"/>
</dbReference>
<evidence type="ECO:0000256" key="10">
    <source>
        <dbReference type="ARBA" id="ARBA00022723"/>
    </source>
</evidence>
<dbReference type="GO" id="GO:0008686">
    <property type="term" value="F:3,4-dihydroxy-2-butanone-4-phosphate synthase activity"/>
    <property type="evidence" value="ECO:0007669"/>
    <property type="project" value="UniProtKB-UniRule"/>
</dbReference>
<dbReference type="Gene3D" id="3.90.870.10">
    <property type="entry name" value="DHBP synthase"/>
    <property type="match status" value="1"/>
</dbReference>
<dbReference type="InterPro" id="IPR017945">
    <property type="entry name" value="DHBP_synth_RibB-like_a/b_dom"/>
</dbReference>
<dbReference type="PANTHER" id="PTHR21327">
    <property type="entry name" value="GTP CYCLOHYDROLASE II-RELATED"/>
    <property type="match status" value="1"/>
</dbReference>
<feature type="binding site" evidence="14">
    <location>
        <position position="146"/>
    </location>
    <ligand>
        <name>Mg(2+)</name>
        <dbReference type="ChEBI" id="CHEBI:18420"/>
        <label>2</label>
    </ligand>
</feature>
<evidence type="ECO:0000256" key="14">
    <source>
        <dbReference type="HAMAP-Rule" id="MF_00180"/>
    </source>
</evidence>
<reference evidence="19" key="3">
    <citation type="journal article" date="2017" name="J. Biotechnol.">
        <title>Complete genome sequence of Novosphingobium resinovorum SA1, a versatile xenobiotic-degrading bacterium capable of utilizing sulfanilic acid.</title>
        <authorList>
            <person name="Hegedus B."/>
            <person name="Kos P.B."/>
            <person name="Balint B."/>
            <person name="Maroti G."/>
            <person name="Gan H.M."/>
            <person name="Perei K."/>
            <person name="Rakhely G."/>
        </authorList>
    </citation>
    <scope>NUCLEOTIDE SEQUENCE [LARGE SCALE GENOMIC DNA]</scope>
    <source>
        <strain evidence="19">SA1</strain>
    </source>
</reference>
<feature type="domain" description="GTP cyclohydrolase II" evidence="15">
    <location>
        <begin position="211"/>
        <end position="363"/>
    </location>
</feature>
<comment type="similarity">
    <text evidence="14">Belongs to the DHBP synthase family.</text>
</comment>
<dbReference type="NCBIfam" id="TIGR00506">
    <property type="entry name" value="ribB"/>
    <property type="match status" value="1"/>
</dbReference>
<comment type="cofactor">
    <cofactor evidence="2">
        <name>Mn(2+)</name>
        <dbReference type="ChEBI" id="CHEBI:29035"/>
    </cofactor>
</comment>
<comment type="function">
    <text evidence="3 14">Catalyzes the conversion of D-ribulose 5-phosphate to formate and 3,4-dihydroxy-2-butanone 4-phosphate.</text>
</comment>
<evidence type="ECO:0000256" key="13">
    <source>
        <dbReference type="ARBA" id="ARBA00023239"/>
    </source>
</evidence>
<feature type="binding site" evidence="14">
    <location>
        <begin position="143"/>
        <end position="147"/>
    </location>
    <ligand>
        <name>D-ribulose 5-phosphate</name>
        <dbReference type="ChEBI" id="CHEBI:58121"/>
    </ligand>
</feature>
<evidence type="ECO:0000313" key="19">
    <source>
        <dbReference type="Proteomes" id="UP000094626"/>
    </source>
</evidence>
<comment type="similarity">
    <text evidence="5">In the N-terminal section; belongs to the DHBP synthase family.</text>
</comment>
<dbReference type="EC" id="4.1.99.12" evidence="7 14"/>
<evidence type="ECO:0000256" key="11">
    <source>
        <dbReference type="ARBA" id="ARBA00022842"/>
    </source>
</evidence>
<dbReference type="PATRIC" id="fig|158500.4.peg.5481"/>
<dbReference type="InterPro" id="IPR032677">
    <property type="entry name" value="GTP_cyclohydro_II"/>
</dbReference>
<dbReference type="Proteomes" id="UP000094626">
    <property type="component" value="Chromosome"/>
</dbReference>
<evidence type="ECO:0000259" key="15">
    <source>
        <dbReference type="Pfam" id="PF00925"/>
    </source>
</evidence>
<dbReference type="GO" id="GO:0009231">
    <property type="term" value="P:riboflavin biosynthetic process"/>
    <property type="evidence" value="ECO:0007669"/>
    <property type="project" value="UniProtKB-UniRule"/>
</dbReference>
<dbReference type="UniPathway" id="UPA00275">
    <property type="reaction ID" value="UER00399"/>
</dbReference>
<gene>
    <name evidence="14" type="primary">ribB</name>
    <name evidence="16" type="ORF">BES08_04075</name>
    <name evidence="17" type="ORF">BV97_05407</name>
</gene>
<dbReference type="GO" id="GO:0005829">
    <property type="term" value="C:cytosol"/>
    <property type="evidence" value="ECO:0007669"/>
    <property type="project" value="TreeGrafter"/>
</dbReference>
<keyword evidence="9 14" id="KW-0686">Riboflavin biosynthesis</keyword>
<evidence type="ECO:0000256" key="9">
    <source>
        <dbReference type="ARBA" id="ARBA00022619"/>
    </source>
</evidence>
<keyword evidence="11 14" id="KW-0460">Magnesium</keyword>
<comment type="pathway">
    <text evidence="4 14">Cofactor biosynthesis; riboflavin biosynthesis; 2-hydroxy-3-oxobutyl phosphate from D-ribulose 5-phosphate: step 1/1.</text>
</comment>
<dbReference type="HAMAP" id="MF_00180">
    <property type="entry name" value="RibB"/>
    <property type="match status" value="1"/>
</dbReference>
<dbReference type="PIRSF" id="PIRSF001259">
    <property type="entry name" value="RibA"/>
    <property type="match status" value="1"/>
</dbReference>
<accession>A0A031JB75</accession>
<dbReference type="InterPro" id="IPR036144">
    <property type="entry name" value="RibA-like_sf"/>
</dbReference>
<dbReference type="InterPro" id="IPR000422">
    <property type="entry name" value="DHBP_synthase_RibB"/>
</dbReference>
<dbReference type="FunFam" id="3.90.870.10:FF:000001">
    <property type="entry name" value="Riboflavin biosynthesis protein RibBA"/>
    <property type="match status" value="1"/>
</dbReference>
<dbReference type="PANTHER" id="PTHR21327:SF34">
    <property type="entry name" value="3,4-DIHYDROXY-2-BUTANONE 4-PHOSPHATE SYNTHASE"/>
    <property type="match status" value="1"/>
</dbReference>
<keyword evidence="12 14" id="KW-0464">Manganese</keyword>
<feature type="binding site" evidence="14">
    <location>
        <begin position="30"/>
        <end position="31"/>
    </location>
    <ligand>
        <name>D-ribulose 5-phosphate</name>
        <dbReference type="ChEBI" id="CHEBI:58121"/>
    </ligand>
</feature>
<dbReference type="Pfam" id="PF00925">
    <property type="entry name" value="GTP_cyclohydro2"/>
    <property type="match status" value="1"/>
</dbReference>
<dbReference type="STRING" id="158500.BES08_04075"/>
<dbReference type="EMBL" id="CP017075">
    <property type="protein sequence ID" value="AOR76022.1"/>
    <property type="molecule type" value="Genomic_DNA"/>
</dbReference>
<organism evidence="17 18">
    <name type="scientific">Novosphingobium resinovorum</name>
    <dbReference type="NCBI Taxonomy" id="158500"/>
    <lineage>
        <taxon>Bacteria</taxon>
        <taxon>Pseudomonadati</taxon>
        <taxon>Pseudomonadota</taxon>
        <taxon>Alphaproteobacteria</taxon>
        <taxon>Sphingomonadales</taxon>
        <taxon>Sphingomonadaceae</taxon>
        <taxon>Novosphingobium</taxon>
    </lineage>
</organism>
<dbReference type="OrthoDB" id="9793111at2"/>
<evidence type="ECO:0000256" key="6">
    <source>
        <dbReference type="ARBA" id="ARBA00008976"/>
    </source>
</evidence>
<evidence type="ECO:0000256" key="7">
    <source>
        <dbReference type="ARBA" id="ARBA00012153"/>
    </source>
</evidence>
<dbReference type="KEGG" id="nre:BES08_04075"/>
<feature type="site" description="Essential for catalytic activity" evidence="14">
    <location>
        <position position="129"/>
    </location>
</feature>
<reference evidence="16" key="2">
    <citation type="submission" date="2016-08" db="EMBL/GenBank/DDBJ databases">
        <authorList>
            <person name="Seilhamer J.J."/>
        </authorList>
    </citation>
    <scope>NUCLEOTIDE SEQUENCE [LARGE SCALE GENOMIC DNA]</scope>
    <source>
        <strain evidence="16">SA1</strain>
    </source>
</reference>
<evidence type="ECO:0000256" key="1">
    <source>
        <dbReference type="ARBA" id="ARBA00000141"/>
    </source>
</evidence>
<dbReference type="GO" id="GO:0000287">
    <property type="term" value="F:magnesium ion binding"/>
    <property type="evidence" value="ECO:0007669"/>
    <property type="project" value="UniProtKB-UniRule"/>
</dbReference>
<sequence>MPEVQVSPIEEIIREAVEGRPYILVDADNRENEGDVIIPAQFATPAQINFMATHARGLICLAMTRARADELQLKPMARRNESGYGTAFTVSIEAREGVTTGISAGDRSHTIFVAVNPNSGAADLVSPGHVFPLTARDGGVLVRAGHTEAAVDISRLAGLTPAGVICEVMNEDGTMARLPELLEFAGKHGLKVGTIADLISYRRRSEKQVERVVSAPFESHYCEGPLTIHVYRCLLDGGEHVAIVKGQVRPNVDTLVRVHQVDITADMFGWTAAHRDYVPRALSAISSHSGPAVAVFVRDPDPTSISRRVAGGRKTYHETHATRDYGIGAQILRDLGVGQMTLLTSSQAKLVALEGFGLTVTARAALRGEEPVAALRLADG</sequence>
<keyword evidence="10 14" id="KW-0479">Metal-binding</keyword>
<comment type="subunit">
    <text evidence="14">Homodimer.</text>
</comment>
<comment type="similarity">
    <text evidence="6">In the C-terminal section; belongs to the GTP cyclohydrolase II family.</text>
</comment>
<feature type="site" description="Essential for catalytic activity" evidence="14">
    <location>
        <position position="167"/>
    </location>
</feature>
<dbReference type="RefSeq" id="WP_036530513.1">
    <property type="nucleotide sequence ID" value="NZ_CP017075.1"/>
</dbReference>
<evidence type="ECO:0000256" key="8">
    <source>
        <dbReference type="ARBA" id="ARBA00018836"/>
    </source>
</evidence>
<feature type="binding site" evidence="14">
    <location>
        <position position="31"/>
    </location>
    <ligand>
        <name>Mg(2+)</name>
        <dbReference type="ChEBI" id="CHEBI:18420"/>
        <label>2</label>
    </ligand>
</feature>
<dbReference type="Proteomes" id="UP000024329">
    <property type="component" value="Unassembled WGS sequence"/>
</dbReference>
<keyword evidence="19" id="KW-1185">Reference proteome</keyword>
<proteinExistence type="inferred from homology"/>
<dbReference type="eggNOG" id="COG0108">
    <property type="taxonomic scope" value="Bacteria"/>
</dbReference>
<evidence type="ECO:0000256" key="4">
    <source>
        <dbReference type="ARBA" id="ARBA00004904"/>
    </source>
</evidence>
<feature type="binding site" evidence="14">
    <location>
        <position position="31"/>
    </location>
    <ligand>
        <name>Mg(2+)</name>
        <dbReference type="ChEBI" id="CHEBI:18420"/>
        <label>1</label>
    </ligand>
</feature>
<evidence type="ECO:0000256" key="3">
    <source>
        <dbReference type="ARBA" id="ARBA00002284"/>
    </source>
</evidence>
<comment type="cofactor">
    <cofactor evidence="14">
        <name>Mg(2+)</name>
        <dbReference type="ChEBI" id="CHEBI:18420"/>
    </cofactor>
    <cofactor evidence="14">
        <name>Mn(2+)</name>
        <dbReference type="ChEBI" id="CHEBI:29035"/>
    </cofactor>
    <text evidence="14">Binds 2 divalent metal cations per subunit. Magnesium or manganese.</text>
</comment>
<evidence type="ECO:0000256" key="12">
    <source>
        <dbReference type="ARBA" id="ARBA00023211"/>
    </source>
</evidence>
<evidence type="ECO:0000313" key="16">
    <source>
        <dbReference type="EMBL" id="AOR76022.1"/>
    </source>
</evidence>
<protein>
    <recommendedName>
        <fullName evidence="8 14">3,4-dihydroxy-2-butanone 4-phosphate synthase</fullName>
        <shortName evidence="14">DHBP synthase</shortName>
        <ecNumber evidence="7 14">4.1.99.12</ecNumber>
    </recommendedName>
</protein>
<evidence type="ECO:0000256" key="2">
    <source>
        <dbReference type="ARBA" id="ARBA00001936"/>
    </source>
</evidence>
<name>A0A031JB75_9SPHN</name>
<evidence type="ECO:0000256" key="5">
    <source>
        <dbReference type="ARBA" id="ARBA00005520"/>
    </source>
</evidence>
<dbReference type="GO" id="GO:0003935">
    <property type="term" value="F:GTP cyclohydrolase II activity"/>
    <property type="evidence" value="ECO:0007669"/>
    <property type="project" value="TreeGrafter"/>
</dbReference>
<dbReference type="SUPFAM" id="SSF55821">
    <property type="entry name" value="YrdC/RibB"/>
    <property type="match status" value="1"/>
</dbReference>
<evidence type="ECO:0000313" key="17">
    <source>
        <dbReference type="EMBL" id="EZP70483.1"/>
    </source>
</evidence>
<dbReference type="Gene3D" id="3.40.50.10990">
    <property type="entry name" value="GTP cyclohydrolase II"/>
    <property type="match status" value="1"/>
</dbReference>
<dbReference type="EMBL" id="JFYZ01000066">
    <property type="protein sequence ID" value="EZP70483.1"/>
    <property type="molecule type" value="Genomic_DNA"/>
</dbReference>
<dbReference type="SUPFAM" id="SSF142695">
    <property type="entry name" value="RibA-like"/>
    <property type="match status" value="1"/>
</dbReference>
<dbReference type="Pfam" id="PF00926">
    <property type="entry name" value="DHBP_synthase"/>
    <property type="match status" value="1"/>
</dbReference>